<comment type="caution">
    <text evidence="2">The sequence shown here is derived from an EMBL/GenBank/DDBJ whole genome shotgun (WGS) entry which is preliminary data.</text>
</comment>
<dbReference type="PANTHER" id="PTHR24559">
    <property type="entry name" value="TRANSPOSON TY3-I GAG-POL POLYPROTEIN"/>
    <property type="match status" value="1"/>
</dbReference>
<evidence type="ECO:0000259" key="1">
    <source>
        <dbReference type="Pfam" id="PF00078"/>
    </source>
</evidence>
<sequence length="197" mass="23172">MKTHWSSPVHWLYVDPYYKPFKQKKSNFSDEKGEPIREKVRKLLGQTPYGNCYSPHGFRMWYQVVDLLDALRGYLQIFMAEEDVEKTTFVTEYGIYSWKFMPFGLKNFGATYQRMVNKVFSTHIGRNMEIYVCDMLIKSRKASDHEDNLRESFENPRRYEMAAVALGSQDVPENLQTRVKALYGKGKSEKAGIIQRH</sequence>
<organism evidence="2 3">
    <name type="scientific">Lithospermum erythrorhizon</name>
    <name type="common">Purple gromwell</name>
    <name type="synonym">Lithospermum officinale var. erythrorhizon</name>
    <dbReference type="NCBI Taxonomy" id="34254"/>
    <lineage>
        <taxon>Eukaryota</taxon>
        <taxon>Viridiplantae</taxon>
        <taxon>Streptophyta</taxon>
        <taxon>Embryophyta</taxon>
        <taxon>Tracheophyta</taxon>
        <taxon>Spermatophyta</taxon>
        <taxon>Magnoliopsida</taxon>
        <taxon>eudicotyledons</taxon>
        <taxon>Gunneridae</taxon>
        <taxon>Pentapetalae</taxon>
        <taxon>asterids</taxon>
        <taxon>lamiids</taxon>
        <taxon>Boraginales</taxon>
        <taxon>Boraginaceae</taxon>
        <taxon>Boraginoideae</taxon>
        <taxon>Lithospermeae</taxon>
        <taxon>Lithospermum</taxon>
    </lineage>
</organism>
<dbReference type="CDD" id="cd01647">
    <property type="entry name" value="RT_LTR"/>
    <property type="match status" value="1"/>
</dbReference>
<accession>A0AAV3NPM7</accession>
<dbReference type="EMBL" id="BAABME010030099">
    <property type="protein sequence ID" value="GAA0139713.1"/>
    <property type="molecule type" value="Genomic_DNA"/>
</dbReference>
<dbReference type="PANTHER" id="PTHR24559:SF444">
    <property type="entry name" value="REVERSE TRANSCRIPTASE DOMAIN-CONTAINING PROTEIN"/>
    <property type="match status" value="1"/>
</dbReference>
<dbReference type="InterPro" id="IPR043128">
    <property type="entry name" value="Rev_trsase/Diguanyl_cyclase"/>
</dbReference>
<feature type="domain" description="Reverse transcriptase" evidence="1">
    <location>
        <begin position="64"/>
        <end position="160"/>
    </location>
</feature>
<dbReference type="Pfam" id="PF00078">
    <property type="entry name" value="RVT_1"/>
    <property type="match status" value="1"/>
</dbReference>
<dbReference type="AlphaFoldDB" id="A0AAV3NPM7"/>
<dbReference type="InterPro" id="IPR000477">
    <property type="entry name" value="RT_dom"/>
</dbReference>
<dbReference type="Proteomes" id="UP001454036">
    <property type="component" value="Unassembled WGS sequence"/>
</dbReference>
<name>A0AAV3NPM7_LITER</name>
<dbReference type="Gene3D" id="3.30.70.270">
    <property type="match status" value="1"/>
</dbReference>
<evidence type="ECO:0000313" key="3">
    <source>
        <dbReference type="Proteomes" id="UP001454036"/>
    </source>
</evidence>
<reference evidence="2 3" key="1">
    <citation type="submission" date="2024-01" db="EMBL/GenBank/DDBJ databases">
        <title>The complete chloroplast genome sequence of Lithospermum erythrorhizon: insights into the phylogenetic relationship among Boraginaceae species and the maternal lineages of purple gromwells.</title>
        <authorList>
            <person name="Okada T."/>
            <person name="Watanabe K."/>
        </authorList>
    </citation>
    <scope>NUCLEOTIDE SEQUENCE [LARGE SCALE GENOMIC DNA]</scope>
</reference>
<proteinExistence type="predicted"/>
<evidence type="ECO:0000313" key="2">
    <source>
        <dbReference type="EMBL" id="GAA0139713.1"/>
    </source>
</evidence>
<dbReference type="SUPFAM" id="SSF56672">
    <property type="entry name" value="DNA/RNA polymerases"/>
    <property type="match status" value="1"/>
</dbReference>
<dbReference type="InterPro" id="IPR053134">
    <property type="entry name" value="RNA-dir_DNA_polymerase"/>
</dbReference>
<dbReference type="InterPro" id="IPR043502">
    <property type="entry name" value="DNA/RNA_pol_sf"/>
</dbReference>
<gene>
    <name evidence="2" type="ORF">LIER_42594</name>
</gene>
<protein>
    <recommendedName>
        <fullName evidence="1">Reverse transcriptase domain-containing protein</fullName>
    </recommendedName>
</protein>
<keyword evidence="3" id="KW-1185">Reference proteome</keyword>